<evidence type="ECO:0000313" key="2">
    <source>
        <dbReference type="EMBL" id="APT32081.1"/>
    </source>
</evidence>
<accession>A0AAE8L921</accession>
<reference evidence="2 4" key="1">
    <citation type="submission" date="2016-04" db="EMBL/GenBank/DDBJ databases">
        <title>Complete genome sequencing and analysis of CBMB27, Methylobacterium phyllosphaerae isolated from leaf tissues of rice (Oryza sativa L.).</title>
        <authorList>
            <person name="Lee Y."/>
            <person name="Hwangbo K."/>
            <person name="Chung H."/>
            <person name="Yoo J."/>
            <person name="Kim K.Y."/>
            <person name="Sa T.M."/>
            <person name="Um Y."/>
            <person name="Madhaiyan M."/>
        </authorList>
    </citation>
    <scope>NUCLEOTIDE SEQUENCE [LARGE SCALE GENOMIC DNA]</scope>
    <source>
        <strain evidence="2 4">CBMB27</strain>
    </source>
</reference>
<dbReference type="Proteomes" id="UP000199140">
    <property type="component" value="Unassembled WGS sequence"/>
</dbReference>
<evidence type="ECO:0008006" key="6">
    <source>
        <dbReference type="Google" id="ProtNLM"/>
    </source>
</evidence>
<dbReference type="RefSeq" id="WP_075380664.1">
    <property type="nucleotide sequence ID" value="NZ_CP015367.1"/>
</dbReference>
<organism evidence="3 5">
    <name type="scientific">Methylobacterium phyllosphaerae</name>
    <dbReference type="NCBI Taxonomy" id="418223"/>
    <lineage>
        <taxon>Bacteria</taxon>
        <taxon>Pseudomonadati</taxon>
        <taxon>Pseudomonadota</taxon>
        <taxon>Alphaproteobacteria</taxon>
        <taxon>Hyphomicrobiales</taxon>
        <taxon>Methylobacteriaceae</taxon>
        <taxon>Methylobacterium</taxon>
    </lineage>
</organism>
<evidence type="ECO:0000256" key="1">
    <source>
        <dbReference type="SAM" id="SignalP"/>
    </source>
</evidence>
<evidence type="ECO:0000313" key="4">
    <source>
        <dbReference type="Proteomes" id="UP000185487"/>
    </source>
</evidence>
<gene>
    <name evidence="2" type="ORF">MCBMB27_02790</name>
    <name evidence="3" type="ORF">SAMN05192567_13034</name>
</gene>
<evidence type="ECO:0000313" key="5">
    <source>
        <dbReference type="Proteomes" id="UP000199140"/>
    </source>
</evidence>
<dbReference type="AlphaFoldDB" id="A0AAE8L921"/>
<sequence length="121" mass="13042">MSRHHTGWICLLALIALARTASAQELRSPLMDRGNSVIQENAASLMPTLRGRHLYADQGVRVGRVREVRVGQDGTTLLAIVARRRLLGGGEIGVPVSTLSQVGPVLTMQGTRDTIRAIPPL</sequence>
<dbReference type="EMBL" id="FOPK01000030">
    <property type="protein sequence ID" value="SFH53551.1"/>
    <property type="molecule type" value="Genomic_DNA"/>
</dbReference>
<dbReference type="InterPro" id="IPR011033">
    <property type="entry name" value="PRC_barrel-like_sf"/>
</dbReference>
<feature type="signal peptide" evidence="1">
    <location>
        <begin position="1"/>
        <end position="23"/>
    </location>
</feature>
<dbReference type="Proteomes" id="UP000185487">
    <property type="component" value="Chromosome"/>
</dbReference>
<name>A0AAE8L921_9HYPH</name>
<feature type="chain" id="PRO_5042060944" description="PRC-barrel domain-containing protein" evidence="1">
    <location>
        <begin position="24"/>
        <end position="121"/>
    </location>
</feature>
<protein>
    <recommendedName>
        <fullName evidence="6">PRC-barrel domain-containing protein</fullName>
    </recommendedName>
</protein>
<reference evidence="3 5" key="2">
    <citation type="submission" date="2016-10" db="EMBL/GenBank/DDBJ databases">
        <authorList>
            <person name="Varghese N."/>
            <person name="Submissions S."/>
        </authorList>
    </citation>
    <scope>NUCLEOTIDE SEQUENCE [LARGE SCALE GENOMIC DNA]</scope>
    <source>
        <strain evidence="3 5">CBMB27</strain>
    </source>
</reference>
<keyword evidence="1" id="KW-0732">Signal</keyword>
<evidence type="ECO:0000313" key="3">
    <source>
        <dbReference type="EMBL" id="SFH53551.1"/>
    </source>
</evidence>
<dbReference type="SUPFAM" id="SSF50346">
    <property type="entry name" value="PRC-barrel domain"/>
    <property type="match status" value="1"/>
</dbReference>
<dbReference type="KEGG" id="mphy:MCBMB27_02790"/>
<dbReference type="EMBL" id="CP015367">
    <property type="protein sequence ID" value="APT32081.1"/>
    <property type="molecule type" value="Genomic_DNA"/>
</dbReference>
<proteinExistence type="predicted"/>
<keyword evidence="4" id="KW-1185">Reference proteome</keyword>